<sequence length="53" mass="6091">IVLFRSIIIGLGVQPMNNKDKINNKKTQGPFPSSFFSIKSSLWFKVYISMITR</sequence>
<dbReference type="EMBL" id="BART01008133">
    <property type="protein sequence ID" value="GAG69302.1"/>
    <property type="molecule type" value="Genomic_DNA"/>
</dbReference>
<dbReference type="AlphaFoldDB" id="X1AHV0"/>
<gene>
    <name evidence="1" type="ORF">S01H4_18361</name>
</gene>
<evidence type="ECO:0000313" key="1">
    <source>
        <dbReference type="EMBL" id="GAG69302.1"/>
    </source>
</evidence>
<organism evidence="1">
    <name type="scientific">marine sediment metagenome</name>
    <dbReference type="NCBI Taxonomy" id="412755"/>
    <lineage>
        <taxon>unclassified sequences</taxon>
        <taxon>metagenomes</taxon>
        <taxon>ecological metagenomes</taxon>
    </lineage>
</organism>
<protein>
    <submittedName>
        <fullName evidence="1">Uncharacterized protein</fullName>
    </submittedName>
</protein>
<reference evidence="1" key="1">
    <citation type="journal article" date="2014" name="Front. Microbiol.">
        <title>High frequency of phylogenetically diverse reductive dehalogenase-homologous genes in deep subseafloor sedimentary metagenomes.</title>
        <authorList>
            <person name="Kawai M."/>
            <person name="Futagami T."/>
            <person name="Toyoda A."/>
            <person name="Takaki Y."/>
            <person name="Nishi S."/>
            <person name="Hori S."/>
            <person name="Arai W."/>
            <person name="Tsubouchi T."/>
            <person name="Morono Y."/>
            <person name="Uchiyama I."/>
            <person name="Ito T."/>
            <person name="Fujiyama A."/>
            <person name="Inagaki F."/>
            <person name="Takami H."/>
        </authorList>
    </citation>
    <scope>NUCLEOTIDE SEQUENCE</scope>
    <source>
        <strain evidence="1">Expedition CK06-06</strain>
    </source>
</reference>
<feature type="non-terminal residue" evidence="1">
    <location>
        <position position="1"/>
    </location>
</feature>
<accession>X1AHV0</accession>
<comment type="caution">
    <text evidence="1">The sequence shown here is derived from an EMBL/GenBank/DDBJ whole genome shotgun (WGS) entry which is preliminary data.</text>
</comment>
<name>X1AHV0_9ZZZZ</name>
<proteinExistence type="predicted"/>